<organism evidence="4 5">
    <name type="scientific">Deinococcus rufus</name>
    <dbReference type="NCBI Taxonomy" id="2136097"/>
    <lineage>
        <taxon>Bacteria</taxon>
        <taxon>Thermotogati</taxon>
        <taxon>Deinococcota</taxon>
        <taxon>Deinococci</taxon>
        <taxon>Deinococcales</taxon>
        <taxon>Deinococcaceae</taxon>
        <taxon>Deinococcus</taxon>
    </lineage>
</organism>
<comment type="caution">
    <text evidence="4">The sequence shown here is derived from an EMBL/GenBank/DDBJ whole genome shotgun (WGS) entry which is preliminary data.</text>
</comment>
<evidence type="ECO:0000256" key="1">
    <source>
        <dbReference type="ARBA" id="ARBA00022679"/>
    </source>
</evidence>
<dbReference type="SUPFAM" id="SSF52374">
    <property type="entry name" value="Nucleotidylyl transferase"/>
    <property type="match status" value="1"/>
</dbReference>
<gene>
    <name evidence="4" type="ORF">ACFOSB_20945</name>
</gene>
<dbReference type="InterPro" id="IPR004821">
    <property type="entry name" value="Cyt_trans-like"/>
</dbReference>
<proteinExistence type="predicted"/>
<accession>A0ABV7ZGV0</accession>
<sequence>MDGAVFIGRCQPPHDAHVASVIAALNTAPRVLVLLGSANLARSVRNPLSVPERAWLLRRAVQDAGGDVRRVTIRPLPDRFDGERWAADVRAVAATVFSADARVALVGHEKDASGAYLRWFPGWTRVGLPGIPALDATSIRAAWLTGMPLPPGVPSAVAEWLAAFTCTRAHARLALEWQAVEAARTEVPPGGRLHEERWMHVHAGHVWLHTRRDDIGRGLWALPGRVLPVGERPECDGIVFDHPARSLVGQAVARVFLGPPPGGLDAHPVALNIALSRPRRFHEDHHVILTRVLGAAK</sequence>
<feature type="domain" description="Cytidyltransferase-like" evidence="3">
    <location>
        <begin position="5"/>
        <end position="63"/>
    </location>
</feature>
<dbReference type="PANTHER" id="PTHR21342:SF0">
    <property type="entry name" value="BIFUNCTIONAL NMN ADENYLYLTRANSFERASE_NUDIX HYDROLASE"/>
    <property type="match status" value="1"/>
</dbReference>
<dbReference type="Pfam" id="PF01467">
    <property type="entry name" value="CTP_transf_like"/>
    <property type="match status" value="1"/>
</dbReference>
<protein>
    <submittedName>
        <fullName evidence="4">ADP-ribose pyrophosphatase</fullName>
    </submittedName>
</protein>
<evidence type="ECO:0000259" key="3">
    <source>
        <dbReference type="Pfam" id="PF01467"/>
    </source>
</evidence>
<dbReference type="RefSeq" id="WP_322474682.1">
    <property type="nucleotide sequence ID" value="NZ_JBHRZG010000024.1"/>
</dbReference>
<name>A0ABV7ZGV0_9DEIO</name>
<dbReference type="Gene3D" id="3.40.50.620">
    <property type="entry name" value="HUPs"/>
    <property type="match status" value="1"/>
</dbReference>
<keyword evidence="5" id="KW-1185">Reference proteome</keyword>
<dbReference type="InterPro" id="IPR014729">
    <property type="entry name" value="Rossmann-like_a/b/a_fold"/>
</dbReference>
<dbReference type="NCBIfam" id="NF003789">
    <property type="entry name" value="PRK05379.2-1"/>
    <property type="match status" value="1"/>
</dbReference>
<dbReference type="EMBL" id="JBHRZG010000024">
    <property type="protein sequence ID" value="MFC3835336.1"/>
    <property type="molecule type" value="Genomic_DNA"/>
</dbReference>
<evidence type="ECO:0000313" key="4">
    <source>
        <dbReference type="EMBL" id="MFC3835336.1"/>
    </source>
</evidence>
<reference evidence="5" key="1">
    <citation type="journal article" date="2019" name="Int. J. Syst. Evol. Microbiol.">
        <title>The Global Catalogue of Microorganisms (GCM) 10K type strain sequencing project: providing services to taxonomists for standard genome sequencing and annotation.</title>
        <authorList>
            <consortium name="The Broad Institute Genomics Platform"/>
            <consortium name="The Broad Institute Genome Sequencing Center for Infectious Disease"/>
            <person name="Wu L."/>
            <person name="Ma J."/>
        </authorList>
    </citation>
    <scope>NUCLEOTIDE SEQUENCE [LARGE SCALE GENOMIC DNA]</scope>
    <source>
        <strain evidence="5">CCTCC AB 2017081</strain>
    </source>
</reference>
<keyword evidence="1" id="KW-0808">Transferase</keyword>
<dbReference type="Proteomes" id="UP001595803">
    <property type="component" value="Unassembled WGS sequence"/>
</dbReference>
<evidence type="ECO:0000256" key="2">
    <source>
        <dbReference type="ARBA" id="ARBA00022695"/>
    </source>
</evidence>
<dbReference type="PANTHER" id="PTHR21342">
    <property type="entry name" value="PHOSPHOPANTETHEINE ADENYLYLTRANSFERASE"/>
    <property type="match status" value="1"/>
</dbReference>
<keyword evidence="2" id="KW-0548">Nucleotidyltransferase</keyword>
<evidence type="ECO:0000313" key="5">
    <source>
        <dbReference type="Proteomes" id="UP001595803"/>
    </source>
</evidence>